<dbReference type="AlphaFoldDB" id="A0A9N9JU15"/>
<evidence type="ECO:0000313" key="1">
    <source>
        <dbReference type="EMBL" id="CAG8797268.1"/>
    </source>
</evidence>
<dbReference type="Proteomes" id="UP000789396">
    <property type="component" value="Unassembled WGS sequence"/>
</dbReference>
<gene>
    <name evidence="1" type="ORF">RFULGI_LOCUS17362</name>
</gene>
<accession>A0A9N9JU15</accession>
<reference evidence="1" key="1">
    <citation type="submission" date="2021-06" db="EMBL/GenBank/DDBJ databases">
        <authorList>
            <person name="Kallberg Y."/>
            <person name="Tangrot J."/>
            <person name="Rosling A."/>
        </authorList>
    </citation>
    <scope>NUCLEOTIDE SEQUENCE</scope>
    <source>
        <strain evidence="1">IN212</strain>
    </source>
</reference>
<evidence type="ECO:0000313" key="2">
    <source>
        <dbReference type="Proteomes" id="UP000789396"/>
    </source>
</evidence>
<sequence>RHEQEEYFLFFMKQIRDGVDSEASRDIFNHFATNNQALSDELINQLIRAADSYNAEYVRPHLEILYSMAQIQDQFSNRRIEHIVQEVFKCLGLIEALCTSTVGVYVQHMLITHSHQWMPEYLLNAYDAIRQRAEELANILIFRKLDEANDEQALYEATLCMRKQYGMLLKIMDNVEFCWRQTYPRRG</sequence>
<feature type="non-terminal residue" evidence="1">
    <location>
        <position position="1"/>
    </location>
</feature>
<comment type="caution">
    <text evidence="1">The sequence shown here is derived from an EMBL/GenBank/DDBJ whole genome shotgun (WGS) entry which is preliminary data.</text>
</comment>
<keyword evidence="2" id="KW-1185">Reference proteome</keyword>
<dbReference type="OrthoDB" id="420187at2759"/>
<organism evidence="1 2">
    <name type="scientific">Racocetra fulgida</name>
    <dbReference type="NCBI Taxonomy" id="60492"/>
    <lineage>
        <taxon>Eukaryota</taxon>
        <taxon>Fungi</taxon>
        <taxon>Fungi incertae sedis</taxon>
        <taxon>Mucoromycota</taxon>
        <taxon>Glomeromycotina</taxon>
        <taxon>Glomeromycetes</taxon>
        <taxon>Diversisporales</taxon>
        <taxon>Gigasporaceae</taxon>
        <taxon>Racocetra</taxon>
    </lineage>
</organism>
<proteinExistence type="predicted"/>
<dbReference type="EMBL" id="CAJVPZ010067616">
    <property type="protein sequence ID" value="CAG8797268.1"/>
    <property type="molecule type" value="Genomic_DNA"/>
</dbReference>
<feature type="non-terminal residue" evidence="1">
    <location>
        <position position="187"/>
    </location>
</feature>
<protein>
    <submittedName>
        <fullName evidence="1">505_t:CDS:1</fullName>
    </submittedName>
</protein>
<name>A0A9N9JU15_9GLOM</name>